<reference evidence="3 4" key="1">
    <citation type="submission" date="2024-01" db="EMBL/GenBank/DDBJ databases">
        <title>The genome of the rayed Mediterranean limpet Patella caerulea (Linnaeus, 1758).</title>
        <authorList>
            <person name="Anh-Thu Weber A."/>
            <person name="Halstead-Nussloch G."/>
        </authorList>
    </citation>
    <scope>NUCLEOTIDE SEQUENCE [LARGE SCALE GENOMIC DNA]</scope>
    <source>
        <strain evidence="3">AATW-2023a</strain>
        <tissue evidence="3">Whole specimen</tissue>
    </source>
</reference>
<proteinExistence type="predicted"/>
<accession>A0AAN8PNY6</accession>
<dbReference type="EMBL" id="JAZGQO010000007">
    <property type="protein sequence ID" value="KAK6180704.1"/>
    <property type="molecule type" value="Genomic_DNA"/>
</dbReference>
<organism evidence="3 4">
    <name type="scientific">Patella caerulea</name>
    <name type="common">Rayed Mediterranean limpet</name>
    <dbReference type="NCBI Taxonomy" id="87958"/>
    <lineage>
        <taxon>Eukaryota</taxon>
        <taxon>Metazoa</taxon>
        <taxon>Spiralia</taxon>
        <taxon>Lophotrochozoa</taxon>
        <taxon>Mollusca</taxon>
        <taxon>Gastropoda</taxon>
        <taxon>Patellogastropoda</taxon>
        <taxon>Patelloidea</taxon>
        <taxon>Patellidae</taxon>
        <taxon>Patella</taxon>
    </lineage>
</organism>
<protein>
    <submittedName>
        <fullName evidence="3">Uncharacterized protein</fullName>
    </submittedName>
</protein>
<feature type="chain" id="PRO_5043031226" evidence="2">
    <location>
        <begin position="22"/>
        <end position="122"/>
    </location>
</feature>
<evidence type="ECO:0000313" key="3">
    <source>
        <dbReference type="EMBL" id="KAK6180704.1"/>
    </source>
</evidence>
<evidence type="ECO:0000313" key="4">
    <source>
        <dbReference type="Proteomes" id="UP001347796"/>
    </source>
</evidence>
<evidence type="ECO:0000256" key="2">
    <source>
        <dbReference type="SAM" id="SignalP"/>
    </source>
</evidence>
<gene>
    <name evidence="3" type="ORF">SNE40_008705</name>
</gene>
<feature type="region of interest" description="Disordered" evidence="1">
    <location>
        <begin position="21"/>
        <end position="104"/>
    </location>
</feature>
<sequence>MRTFVIIYILAVMMLDPKVTGSVEATSPSGQGNNVKPSPASSTISSPTTLPVNTSTPSTSTVPPGSRSSQPTLSPGNSPTGPTGNSLKNTTPRKPTTTHNAAPLPRAVAMVSVSLAMMTYII</sequence>
<keyword evidence="2" id="KW-0732">Signal</keyword>
<evidence type="ECO:0000256" key="1">
    <source>
        <dbReference type="SAM" id="MobiDB-lite"/>
    </source>
</evidence>
<feature type="signal peptide" evidence="2">
    <location>
        <begin position="1"/>
        <end position="21"/>
    </location>
</feature>
<keyword evidence="4" id="KW-1185">Reference proteome</keyword>
<name>A0AAN8PNY6_PATCE</name>
<comment type="caution">
    <text evidence="3">The sequence shown here is derived from an EMBL/GenBank/DDBJ whole genome shotgun (WGS) entry which is preliminary data.</text>
</comment>
<dbReference type="AlphaFoldDB" id="A0AAN8PNY6"/>
<feature type="compositionally biased region" description="Polar residues" evidence="1">
    <location>
        <begin position="23"/>
        <end position="36"/>
    </location>
</feature>
<dbReference type="Proteomes" id="UP001347796">
    <property type="component" value="Unassembled WGS sequence"/>
</dbReference>
<feature type="compositionally biased region" description="Polar residues" evidence="1">
    <location>
        <begin position="70"/>
        <end position="100"/>
    </location>
</feature>
<feature type="compositionally biased region" description="Low complexity" evidence="1">
    <location>
        <begin position="37"/>
        <end position="69"/>
    </location>
</feature>